<dbReference type="EMBL" id="MFGB01000018">
    <property type="protein sequence ID" value="OGF25951.1"/>
    <property type="molecule type" value="Genomic_DNA"/>
</dbReference>
<feature type="signal peptide" evidence="1">
    <location>
        <begin position="1"/>
        <end position="23"/>
    </location>
</feature>
<comment type="caution">
    <text evidence="3">The sequence shown here is derived from an EMBL/GenBank/DDBJ whole genome shotgun (WGS) entry which is preliminary data.</text>
</comment>
<evidence type="ECO:0000313" key="3">
    <source>
        <dbReference type="EMBL" id="OGF25951.1"/>
    </source>
</evidence>
<dbReference type="AlphaFoldDB" id="A0A1F5SI45"/>
<dbReference type="InterPro" id="IPR018911">
    <property type="entry name" value="Gmad2_Ig-like_dom"/>
</dbReference>
<gene>
    <name evidence="3" type="ORF">A2227_05615</name>
</gene>
<feature type="chain" id="PRO_5009521226" description="Bacterial spore germination immunoglobulin-like domain-containing protein" evidence="1">
    <location>
        <begin position="24"/>
        <end position="257"/>
    </location>
</feature>
<dbReference type="Proteomes" id="UP000178367">
    <property type="component" value="Unassembled WGS sequence"/>
</dbReference>
<evidence type="ECO:0000259" key="2">
    <source>
        <dbReference type="Pfam" id="PF10648"/>
    </source>
</evidence>
<feature type="domain" description="Bacterial spore germination immunoglobulin-like" evidence="2">
    <location>
        <begin position="161"/>
        <end position="246"/>
    </location>
</feature>
<proteinExistence type="predicted"/>
<organism evidence="3 4">
    <name type="scientific">Candidatus Falkowbacteria bacterium RIFOXYA2_FULL_47_19</name>
    <dbReference type="NCBI Taxonomy" id="1797994"/>
    <lineage>
        <taxon>Bacteria</taxon>
        <taxon>Candidatus Falkowiibacteriota</taxon>
    </lineage>
</organism>
<dbReference type="STRING" id="1797994.A2227_05615"/>
<evidence type="ECO:0000256" key="1">
    <source>
        <dbReference type="SAM" id="SignalP"/>
    </source>
</evidence>
<evidence type="ECO:0000313" key="4">
    <source>
        <dbReference type="Proteomes" id="UP000178367"/>
    </source>
</evidence>
<accession>A0A1F5SI45</accession>
<dbReference type="Pfam" id="PF10648">
    <property type="entry name" value="Gmad2"/>
    <property type="match status" value="1"/>
</dbReference>
<reference evidence="3 4" key="1">
    <citation type="journal article" date="2016" name="Nat. Commun.">
        <title>Thousands of microbial genomes shed light on interconnected biogeochemical processes in an aquifer system.</title>
        <authorList>
            <person name="Anantharaman K."/>
            <person name="Brown C.T."/>
            <person name="Hug L.A."/>
            <person name="Sharon I."/>
            <person name="Castelle C.J."/>
            <person name="Probst A.J."/>
            <person name="Thomas B.C."/>
            <person name="Singh A."/>
            <person name="Wilkins M.J."/>
            <person name="Karaoz U."/>
            <person name="Brodie E.L."/>
            <person name="Williams K.H."/>
            <person name="Hubbard S.S."/>
            <person name="Banfield J.F."/>
        </authorList>
    </citation>
    <scope>NUCLEOTIDE SEQUENCE [LARGE SCALE GENOMIC DNA]</scope>
</reference>
<name>A0A1F5SI45_9BACT</name>
<sequence>MKKILLFLFVVALLGLPPLSGHAQATAGLPERLSGRILLQVEAHGEAWYVYPVNRLRYFLGRPADAFRIMRELGLGISESDYDRFKDNAPSRLLGRILLRVQAHGEAYYVDPVSHDLIYLGRPDDAFRIMREKGLGITSANLSRMPISGASVVPPNGVMNIIVDEPDWNDEIPNPVMVTGQARVFENTVNIRLRSSSNRIIASTFITANSPDIGEYGDFSKSVPYSDPGTATGFLEVFTISAQDGSEIDKVITLVRF</sequence>
<keyword evidence="1" id="KW-0732">Signal</keyword>
<protein>
    <recommendedName>
        <fullName evidence="2">Bacterial spore germination immunoglobulin-like domain-containing protein</fullName>
    </recommendedName>
</protein>